<dbReference type="AlphaFoldDB" id="A0A914D7H0"/>
<feature type="signal peptide" evidence="1">
    <location>
        <begin position="1"/>
        <end position="17"/>
    </location>
</feature>
<name>A0A914D7H0_9BILA</name>
<reference evidence="3" key="1">
    <citation type="submission" date="2022-11" db="UniProtKB">
        <authorList>
            <consortium name="WormBaseParasite"/>
        </authorList>
    </citation>
    <scope>IDENTIFICATION</scope>
</reference>
<keyword evidence="1" id="KW-0732">Signal</keyword>
<keyword evidence="2" id="KW-1185">Reference proteome</keyword>
<accession>A0A914D7H0</accession>
<proteinExistence type="predicted"/>
<evidence type="ECO:0000256" key="1">
    <source>
        <dbReference type="SAM" id="SignalP"/>
    </source>
</evidence>
<protein>
    <submittedName>
        <fullName evidence="3">Uncharacterized protein</fullName>
    </submittedName>
</protein>
<organism evidence="2 3">
    <name type="scientific">Acrobeloides nanus</name>
    <dbReference type="NCBI Taxonomy" id="290746"/>
    <lineage>
        <taxon>Eukaryota</taxon>
        <taxon>Metazoa</taxon>
        <taxon>Ecdysozoa</taxon>
        <taxon>Nematoda</taxon>
        <taxon>Chromadorea</taxon>
        <taxon>Rhabditida</taxon>
        <taxon>Tylenchina</taxon>
        <taxon>Cephalobomorpha</taxon>
        <taxon>Cephaloboidea</taxon>
        <taxon>Cephalobidae</taxon>
        <taxon>Acrobeloides</taxon>
    </lineage>
</organism>
<evidence type="ECO:0000313" key="3">
    <source>
        <dbReference type="WBParaSite" id="ACRNAN_scaffold20303.g32981.t1"/>
    </source>
</evidence>
<sequence length="129" mass="14311">MTFYQVICFMVISMAIAAPLNESEMKQIIPADVLAKLTSIQKQDSLSGMEKQQQINSIMMVLPQSILDKLPLPKAFQVLPQAAQKQAREIIFNKTMSQGEKNAALDKFVAALPPAQAKLMTEDATYSKH</sequence>
<dbReference type="Proteomes" id="UP000887540">
    <property type="component" value="Unplaced"/>
</dbReference>
<dbReference type="WBParaSite" id="ACRNAN_scaffold20303.g32981.t1">
    <property type="protein sequence ID" value="ACRNAN_scaffold20303.g32981.t1"/>
    <property type="gene ID" value="ACRNAN_scaffold20303.g32981"/>
</dbReference>
<evidence type="ECO:0000313" key="2">
    <source>
        <dbReference type="Proteomes" id="UP000887540"/>
    </source>
</evidence>
<feature type="chain" id="PRO_5037792848" evidence="1">
    <location>
        <begin position="18"/>
        <end position="129"/>
    </location>
</feature>